<comment type="function">
    <text evidence="7 8">One of the essential components for the initiation of protein synthesis. Protects formylmethionyl-tRNA from spontaneous hydrolysis and promotes its binding to the 30S ribosomal subunits. Also involved in the hydrolysis of GTP during the formation of the 70S ribosomal complex.</text>
</comment>
<dbReference type="SUPFAM" id="SSF52540">
    <property type="entry name" value="P-loop containing nucleoside triphosphate hydrolases"/>
    <property type="match status" value="1"/>
</dbReference>
<accession>A0ABN6QJZ9</accession>
<evidence type="ECO:0000313" key="11">
    <source>
        <dbReference type="EMBL" id="BDL43548.1"/>
    </source>
</evidence>
<dbReference type="Pfam" id="PF04760">
    <property type="entry name" value="IF2_N"/>
    <property type="match status" value="1"/>
</dbReference>
<name>A0ABN6QJZ9_9BACT</name>
<dbReference type="RefSeq" id="WP_215435626.1">
    <property type="nucleotide sequence ID" value="NZ_AP025943.1"/>
</dbReference>
<dbReference type="CDD" id="cd01887">
    <property type="entry name" value="IF2_eIF5B"/>
    <property type="match status" value="1"/>
</dbReference>
<evidence type="ECO:0000256" key="1">
    <source>
        <dbReference type="ARBA" id="ARBA00007733"/>
    </source>
</evidence>
<protein>
    <recommendedName>
        <fullName evidence="2 7">Translation initiation factor IF-2</fullName>
    </recommendedName>
</protein>
<dbReference type="InterPro" id="IPR027417">
    <property type="entry name" value="P-loop_NTPase"/>
</dbReference>
<evidence type="ECO:0000256" key="9">
    <source>
        <dbReference type="SAM" id="MobiDB-lite"/>
    </source>
</evidence>
<keyword evidence="7" id="KW-0963">Cytoplasm</keyword>
<evidence type="ECO:0000256" key="7">
    <source>
        <dbReference type="HAMAP-Rule" id="MF_00100"/>
    </source>
</evidence>
<evidence type="ECO:0000256" key="8">
    <source>
        <dbReference type="RuleBase" id="RU000644"/>
    </source>
</evidence>
<feature type="compositionally biased region" description="Low complexity" evidence="9">
    <location>
        <begin position="69"/>
        <end position="83"/>
    </location>
</feature>
<dbReference type="NCBIfam" id="TIGR00231">
    <property type="entry name" value="small_GTP"/>
    <property type="match status" value="1"/>
</dbReference>
<dbReference type="Proteomes" id="UP001062263">
    <property type="component" value="Chromosome"/>
</dbReference>
<evidence type="ECO:0000256" key="3">
    <source>
        <dbReference type="ARBA" id="ARBA00022540"/>
    </source>
</evidence>
<dbReference type="InterPro" id="IPR009000">
    <property type="entry name" value="Transl_B-barrel_sf"/>
</dbReference>
<gene>
    <name evidence="7" type="primary">infB</name>
    <name evidence="11" type="ORF">Abiwalacus_11220</name>
</gene>
<dbReference type="CDD" id="cd03692">
    <property type="entry name" value="mtIF2_IVc"/>
    <property type="match status" value="1"/>
</dbReference>
<dbReference type="Pfam" id="PF11987">
    <property type="entry name" value="IF-2"/>
    <property type="match status" value="1"/>
</dbReference>
<dbReference type="InterPro" id="IPR044145">
    <property type="entry name" value="IF2_II"/>
</dbReference>
<dbReference type="InterPro" id="IPR023115">
    <property type="entry name" value="TIF_IF2_dom3"/>
</dbReference>
<feature type="domain" description="Tr-type G" evidence="10">
    <location>
        <begin position="186"/>
        <end position="353"/>
    </location>
</feature>
<evidence type="ECO:0000256" key="5">
    <source>
        <dbReference type="ARBA" id="ARBA00022917"/>
    </source>
</evidence>
<evidence type="ECO:0000256" key="4">
    <source>
        <dbReference type="ARBA" id="ARBA00022741"/>
    </source>
</evidence>
<keyword evidence="4 7" id="KW-0547">Nucleotide-binding</keyword>
<keyword evidence="5 7" id="KW-0648">Protein biosynthesis</keyword>
<feature type="binding site" evidence="7">
    <location>
        <begin position="295"/>
        <end position="298"/>
    </location>
    <ligand>
        <name>GTP</name>
        <dbReference type="ChEBI" id="CHEBI:37565"/>
    </ligand>
</feature>
<dbReference type="CDD" id="cd03702">
    <property type="entry name" value="IF2_mtIF2_II"/>
    <property type="match status" value="1"/>
</dbReference>
<dbReference type="InterPro" id="IPR000795">
    <property type="entry name" value="T_Tr_GTP-bd_dom"/>
</dbReference>
<evidence type="ECO:0000256" key="2">
    <source>
        <dbReference type="ARBA" id="ARBA00020675"/>
    </source>
</evidence>
<dbReference type="SUPFAM" id="SSF52156">
    <property type="entry name" value="Initiation factor IF2/eIF5b, domain 3"/>
    <property type="match status" value="1"/>
</dbReference>
<evidence type="ECO:0000256" key="6">
    <source>
        <dbReference type="ARBA" id="ARBA00023134"/>
    </source>
</evidence>
<proteinExistence type="inferred from homology"/>
<keyword evidence="12" id="KW-1185">Reference proteome</keyword>
<organism evidence="11 12">
    <name type="scientific">Akkermansia biwaensis</name>
    <dbReference type="NCBI Taxonomy" id="2946555"/>
    <lineage>
        <taxon>Bacteria</taxon>
        <taxon>Pseudomonadati</taxon>
        <taxon>Verrucomicrobiota</taxon>
        <taxon>Verrucomicrobiia</taxon>
        <taxon>Verrucomicrobiales</taxon>
        <taxon>Akkermansiaceae</taxon>
        <taxon>Akkermansia</taxon>
    </lineage>
</organism>
<dbReference type="EMBL" id="AP025943">
    <property type="protein sequence ID" value="BDL43548.1"/>
    <property type="molecule type" value="Genomic_DNA"/>
</dbReference>
<evidence type="ECO:0000313" key="12">
    <source>
        <dbReference type="Proteomes" id="UP001062263"/>
    </source>
</evidence>
<feature type="region of interest" description="Disordered" evidence="9">
    <location>
        <begin position="1"/>
        <end position="96"/>
    </location>
</feature>
<comment type="subcellular location">
    <subcellularLocation>
        <location evidence="7">Cytoplasm</location>
    </subcellularLocation>
</comment>
<dbReference type="PANTHER" id="PTHR43381:SF5">
    <property type="entry name" value="TR-TYPE G DOMAIN-CONTAINING PROTEIN"/>
    <property type="match status" value="1"/>
</dbReference>
<feature type="region of interest" description="G-domain" evidence="7">
    <location>
        <begin position="189"/>
        <end position="337"/>
    </location>
</feature>
<dbReference type="SUPFAM" id="SSF50447">
    <property type="entry name" value="Translation proteins"/>
    <property type="match status" value="2"/>
</dbReference>
<feature type="compositionally biased region" description="Pro residues" evidence="9">
    <location>
        <begin position="29"/>
        <end position="43"/>
    </location>
</feature>
<dbReference type="Pfam" id="PF22042">
    <property type="entry name" value="EF-G_D2"/>
    <property type="match status" value="1"/>
</dbReference>
<reference evidence="11" key="1">
    <citation type="submission" date="2022-06" db="EMBL/GenBank/DDBJ databases">
        <title>Akkermansia biwalacus sp. nov., an anaerobic mucin-degrading bacterium isolated from human intestine.</title>
        <authorList>
            <person name="Kobayashi Y."/>
            <person name="Inoue S."/>
            <person name="Kawahara T."/>
            <person name="Kohda N."/>
        </authorList>
    </citation>
    <scope>NUCLEOTIDE SEQUENCE</scope>
    <source>
        <strain evidence="11">WON2089</strain>
    </source>
</reference>
<dbReference type="InterPro" id="IPR015760">
    <property type="entry name" value="TIF_IF2"/>
</dbReference>
<dbReference type="InterPro" id="IPR053905">
    <property type="entry name" value="EF-G-like_DII"/>
</dbReference>
<dbReference type="InterPro" id="IPR036925">
    <property type="entry name" value="TIF_IF2_dom3_sf"/>
</dbReference>
<comment type="similarity">
    <text evidence="1 7 8">Belongs to the TRAFAC class translation factor GTPase superfamily. Classic translation factor GTPase family. IF-2 subfamily.</text>
</comment>
<dbReference type="Pfam" id="PF00009">
    <property type="entry name" value="GTP_EFTU"/>
    <property type="match status" value="1"/>
</dbReference>
<dbReference type="NCBIfam" id="TIGR00487">
    <property type="entry name" value="IF-2"/>
    <property type="match status" value="1"/>
</dbReference>
<dbReference type="PROSITE" id="PS51722">
    <property type="entry name" value="G_TR_2"/>
    <property type="match status" value="1"/>
</dbReference>
<dbReference type="Gene3D" id="3.40.50.10050">
    <property type="entry name" value="Translation initiation factor IF- 2, domain 3"/>
    <property type="match status" value="1"/>
</dbReference>
<sequence length="686" mass="73626">MPNKQEENEPKKEVLDLIGGSPKKKRAPQPEPVPAPAPTPRPAPAKKEALDLLSGPKKKAPAPVPAEPAPESVQPAPAAAPAPQEEEPSSGDKVINLKPPVSVSELAALLQAKPFQIIKDLMGMGIFANPNTPLDADAVSAICDLHGYTFAREKREKGGGVKAQQEPLKEPEPVPVVEEPKATLITRTPIITVMGHVDHGKTSLLDYIRKAHVAKGEAGGITQHIGAYTVDYNGNTLTFLDTPGHAIFTEMRARGADVTDIVVLVVAANDGIMPQTREAIAHSKAAGKTIIVAINKCDLAAADPMKTKSGLMEEGLVPTDFGGDVECVEVSALTGNGIDDLLGLLSLQSEVLELQANPKANCRASIIEARVEPGTGSSATAIVESGTIRIGMPFICGPYAGKVRALVNDHGERVKKVGPGMPVEIIGFSETPNVGDELVEMESERAAKKLGEERQEELRKQRLAQPRKARMEELLAMMGDGTQKAQLKILLKGDVQGSVEAIKKAIMDIQSDKVECVFLNAAAGPISESDVLLASSSNAVILGFNVKVESNAVKLLKREGVQVKLYSIVYELIDQVRDAMLGLLEPETRETIIGHAKVLQVFKLNKGRAAGCMVEDGKILRSCEARVIRDKTPVFDGKMSTLRRFQDEVEEVRAGLECGIRLGDFNEYEAGDIIECYTLEKIQQTL</sequence>
<dbReference type="InterPro" id="IPR006847">
    <property type="entry name" value="IF2_N"/>
</dbReference>
<dbReference type="PANTHER" id="PTHR43381">
    <property type="entry name" value="TRANSLATION INITIATION FACTOR IF-2-RELATED"/>
    <property type="match status" value="1"/>
</dbReference>
<dbReference type="Gene3D" id="3.40.50.300">
    <property type="entry name" value="P-loop containing nucleotide triphosphate hydrolases"/>
    <property type="match status" value="1"/>
</dbReference>
<evidence type="ECO:0000259" key="10">
    <source>
        <dbReference type="PROSITE" id="PS51722"/>
    </source>
</evidence>
<dbReference type="InterPro" id="IPR000178">
    <property type="entry name" value="TF_IF2_bacterial-like"/>
</dbReference>
<feature type="binding site" evidence="7">
    <location>
        <begin position="241"/>
        <end position="245"/>
    </location>
    <ligand>
        <name>GTP</name>
        <dbReference type="ChEBI" id="CHEBI:37565"/>
    </ligand>
</feature>
<keyword evidence="3 7" id="KW-0396">Initiation factor</keyword>
<feature type="compositionally biased region" description="Basic and acidic residues" evidence="9">
    <location>
        <begin position="1"/>
        <end position="15"/>
    </location>
</feature>
<dbReference type="InterPro" id="IPR005225">
    <property type="entry name" value="Small_GTP-bd"/>
</dbReference>
<feature type="binding site" evidence="7">
    <location>
        <begin position="195"/>
        <end position="202"/>
    </location>
    <ligand>
        <name>GTP</name>
        <dbReference type="ChEBI" id="CHEBI:37565"/>
    </ligand>
</feature>
<dbReference type="Gene3D" id="2.40.30.10">
    <property type="entry name" value="Translation factors"/>
    <property type="match status" value="2"/>
</dbReference>
<keyword evidence="6 7" id="KW-0342">GTP-binding</keyword>
<dbReference type="HAMAP" id="MF_00100_B">
    <property type="entry name" value="IF_2_B"/>
    <property type="match status" value="1"/>
</dbReference>